<dbReference type="InterPro" id="IPR034660">
    <property type="entry name" value="DinB/YfiT-like"/>
</dbReference>
<reference evidence="2 3" key="1">
    <citation type="submission" date="2020-08" db="EMBL/GenBank/DDBJ databases">
        <title>novel species in genus Nocardioides.</title>
        <authorList>
            <person name="Zhang G."/>
        </authorList>
    </citation>
    <scope>NUCLEOTIDE SEQUENCE [LARGE SCALE GENOMIC DNA]</scope>
    <source>
        <strain evidence="2 3">SC8A-24</strain>
    </source>
</reference>
<gene>
    <name evidence="2" type="ORF">H7344_04950</name>
</gene>
<dbReference type="SUPFAM" id="SSF109854">
    <property type="entry name" value="DinB/YfiT-like putative metalloenzymes"/>
    <property type="match status" value="1"/>
</dbReference>
<sequence length="268" mass="28600">MTLLEDLLADLRAEGDQLYAAVSGLDADGWATPTPAPGWSVATQVAHLVWTDEVAVLSARSAVGDDAGEDAWDELVRGAAADPDGFVDAGAHEIAALAPLALLARWGTARDDLSRALRELPAGTKLPWFGPPMSAASMATARFMETWAHSLDVHEALGREPEVTDRVRHVVFLGVRTRDFSFATRGLTPPTDEFRVQLTAPSGETWAFGPEDATQSVTGSALDLARLVTQRVHRSDTDLVAVGPDADRWLDVAQCFAGPPGEGRQPRG</sequence>
<keyword evidence="3" id="KW-1185">Reference proteome</keyword>
<organism evidence="2 3">
    <name type="scientific">Nocardioides deserti</name>
    <dbReference type="NCBI Taxonomy" id="1588644"/>
    <lineage>
        <taxon>Bacteria</taxon>
        <taxon>Bacillati</taxon>
        <taxon>Actinomycetota</taxon>
        <taxon>Actinomycetes</taxon>
        <taxon>Propionibacteriales</taxon>
        <taxon>Nocardioidaceae</taxon>
        <taxon>Nocardioides</taxon>
    </lineage>
</organism>
<name>A0ABR6U5D6_9ACTN</name>
<dbReference type="InterPro" id="IPR024344">
    <property type="entry name" value="MDMPI_metal-binding"/>
</dbReference>
<dbReference type="InterPro" id="IPR017518">
    <property type="entry name" value="CHP03084"/>
</dbReference>
<dbReference type="Gene3D" id="1.20.120.450">
    <property type="entry name" value="dinb family like domain"/>
    <property type="match status" value="1"/>
</dbReference>
<dbReference type="Proteomes" id="UP000604001">
    <property type="component" value="Unassembled WGS sequence"/>
</dbReference>
<accession>A0ABR6U5D6</accession>
<dbReference type="InterPro" id="IPR017517">
    <property type="entry name" value="Maleyloyr_isom"/>
</dbReference>
<feature type="domain" description="Mycothiol-dependent maleylpyruvate isomerase metal-binding" evidence="1">
    <location>
        <begin position="11"/>
        <end position="153"/>
    </location>
</feature>
<dbReference type="RefSeq" id="WP_186344887.1">
    <property type="nucleotide sequence ID" value="NZ_BMMR01000002.1"/>
</dbReference>
<dbReference type="EMBL" id="JACMYC010000002">
    <property type="protein sequence ID" value="MBC2959639.1"/>
    <property type="molecule type" value="Genomic_DNA"/>
</dbReference>
<comment type="caution">
    <text evidence="2">The sequence shown here is derived from an EMBL/GenBank/DDBJ whole genome shotgun (WGS) entry which is preliminary data.</text>
</comment>
<evidence type="ECO:0000313" key="3">
    <source>
        <dbReference type="Proteomes" id="UP000604001"/>
    </source>
</evidence>
<dbReference type="NCBIfam" id="TIGR03084">
    <property type="entry name" value="TIGR03084 family metal-binding protein"/>
    <property type="match status" value="1"/>
</dbReference>
<proteinExistence type="predicted"/>
<protein>
    <submittedName>
        <fullName evidence="2">TIGR03084 family protein</fullName>
    </submittedName>
</protein>
<dbReference type="NCBIfam" id="TIGR03083">
    <property type="entry name" value="maleylpyruvate isomerase family mycothiol-dependent enzyme"/>
    <property type="match status" value="1"/>
</dbReference>
<dbReference type="Pfam" id="PF11716">
    <property type="entry name" value="MDMPI_N"/>
    <property type="match status" value="1"/>
</dbReference>
<evidence type="ECO:0000259" key="1">
    <source>
        <dbReference type="Pfam" id="PF11716"/>
    </source>
</evidence>
<evidence type="ECO:0000313" key="2">
    <source>
        <dbReference type="EMBL" id="MBC2959639.1"/>
    </source>
</evidence>